<evidence type="ECO:0000256" key="10">
    <source>
        <dbReference type="ARBA" id="ARBA00023152"/>
    </source>
</evidence>
<dbReference type="GO" id="GO:0019563">
    <property type="term" value="P:glycerol catabolic process"/>
    <property type="evidence" value="ECO:0007669"/>
    <property type="project" value="TreeGrafter"/>
</dbReference>
<keyword evidence="11 13" id="KW-0413">Isomerase</keyword>
<evidence type="ECO:0000256" key="14">
    <source>
        <dbReference type="RuleBase" id="RU363013"/>
    </source>
</evidence>
<evidence type="ECO:0000256" key="8">
    <source>
        <dbReference type="ARBA" id="ARBA00022432"/>
    </source>
</evidence>
<evidence type="ECO:0000256" key="9">
    <source>
        <dbReference type="ARBA" id="ARBA00022490"/>
    </source>
</evidence>
<sequence>MRQKLVAGNWKMHGSREMTDALLKQLLAARLPTAAMLVCPPFPYLQQAASSLQGSGVLLGAQDCAANESGAYTGEVAATMLADLGVSHVLLGHSERRQYQQETDALVLQKAQQALAAGLKPVICVGETLAEREAGQTEQVVLRQAQAILQGLTAQQLQQVIFAYEPVWAIGTGLTATPQQAQDVHALLRSAVAEVSPQLAETMLLLYGGSVKPDNAASLFAMTDIDGGLIGGASLDADQFLAIGYAAE</sequence>
<dbReference type="SUPFAM" id="SSF51351">
    <property type="entry name" value="Triosephosphate isomerase (TIM)"/>
    <property type="match status" value="1"/>
</dbReference>
<comment type="function">
    <text evidence="12 13">Involved in the gluconeogenesis. Catalyzes stereospecifically the conversion of dihydroxyacetone phosphate (DHAP) to D-glyceraldehyde-3-phosphate (G3P).</text>
</comment>
<feature type="binding site" evidence="13">
    <location>
        <begin position="9"/>
        <end position="11"/>
    </location>
    <ligand>
        <name>substrate</name>
    </ligand>
</feature>
<keyword evidence="9 13" id="KW-0963">Cytoplasm</keyword>
<dbReference type="InterPro" id="IPR000652">
    <property type="entry name" value="Triosephosphate_isomerase"/>
</dbReference>
<dbReference type="PROSITE" id="PS51440">
    <property type="entry name" value="TIM_2"/>
    <property type="match status" value="1"/>
</dbReference>
<dbReference type="Proteomes" id="UP000182350">
    <property type="component" value="Unassembled WGS sequence"/>
</dbReference>
<dbReference type="PANTHER" id="PTHR21139">
    <property type="entry name" value="TRIOSEPHOSPHATE ISOMERASE"/>
    <property type="match status" value="1"/>
</dbReference>
<keyword evidence="8 13" id="KW-0312">Gluconeogenesis</keyword>
<dbReference type="UniPathway" id="UPA00109">
    <property type="reaction ID" value="UER00189"/>
</dbReference>
<keyword evidence="10 13" id="KW-0324">Glycolysis</keyword>
<evidence type="ECO:0000313" key="16">
    <source>
        <dbReference type="Proteomes" id="UP000182350"/>
    </source>
</evidence>
<dbReference type="GO" id="GO:0004807">
    <property type="term" value="F:triose-phosphate isomerase activity"/>
    <property type="evidence" value="ECO:0007669"/>
    <property type="project" value="UniProtKB-UniRule"/>
</dbReference>
<dbReference type="InterPro" id="IPR020861">
    <property type="entry name" value="Triosephosphate_isomerase_AS"/>
</dbReference>
<dbReference type="GO" id="GO:0005829">
    <property type="term" value="C:cytosol"/>
    <property type="evidence" value="ECO:0007669"/>
    <property type="project" value="TreeGrafter"/>
</dbReference>
<dbReference type="CDD" id="cd00311">
    <property type="entry name" value="TIM"/>
    <property type="match status" value="1"/>
</dbReference>
<dbReference type="PANTHER" id="PTHR21139:SF42">
    <property type="entry name" value="TRIOSEPHOSPHATE ISOMERASE"/>
    <property type="match status" value="1"/>
</dbReference>
<evidence type="ECO:0000256" key="3">
    <source>
        <dbReference type="ARBA" id="ARBA00004939"/>
    </source>
</evidence>
<dbReference type="GO" id="GO:0006096">
    <property type="term" value="P:glycolytic process"/>
    <property type="evidence" value="ECO:0007669"/>
    <property type="project" value="UniProtKB-UniRule"/>
</dbReference>
<organism evidence="15 16">
    <name type="scientific">Marinospirillum alkaliphilum DSM 21637</name>
    <dbReference type="NCBI Taxonomy" id="1122209"/>
    <lineage>
        <taxon>Bacteria</taxon>
        <taxon>Pseudomonadati</taxon>
        <taxon>Pseudomonadota</taxon>
        <taxon>Gammaproteobacteria</taxon>
        <taxon>Oceanospirillales</taxon>
        <taxon>Oceanospirillaceae</taxon>
        <taxon>Marinospirillum</taxon>
    </lineage>
</organism>
<feature type="active site" description="Proton acceptor" evidence="13">
    <location>
        <position position="165"/>
    </location>
</feature>
<feature type="binding site" evidence="13">
    <location>
        <position position="210"/>
    </location>
    <ligand>
        <name>substrate</name>
    </ligand>
</feature>
<dbReference type="Gene3D" id="3.20.20.70">
    <property type="entry name" value="Aldolase class I"/>
    <property type="match status" value="1"/>
</dbReference>
<evidence type="ECO:0000256" key="11">
    <source>
        <dbReference type="ARBA" id="ARBA00023235"/>
    </source>
</evidence>
<comment type="pathway">
    <text evidence="13 14">Carbohydrate degradation; glycolysis; D-glyceraldehyde 3-phosphate from glycerone phosphate: step 1/1.</text>
</comment>
<dbReference type="FunFam" id="3.20.20.70:FF:000020">
    <property type="entry name" value="Triosephosphate isomerase"/>
    <property type="match status" value="1"/>
</dbReference>
<feature type="active site" description="Electrophile" evidence="13">
    <location>
        <position position="93"/>
    </location>
</feature>
<evidence type="ECO:0000256" key="1">
    <source>
        <dbReference type="ARBA" id="ARBA00000474"/>
    </source>
</evidence>
<comment type="subcellular location">
    <subcellularLocation>
        <location evidence="13 14">Cytoplasm</location>
    </subcellularLocation>
</comment>
<dbReference type="UniPathway" id="UPA00138"/>
<feature type="binding site" evidence="13">
    <location>
        <begin position="231"/>
        <end position="232"/>
    </location>
    <ligand>
        <name>substrate</name>
    </ligand>
</feature>
<reference evidence="15 16" key="1">
    <citation type="submission" date="2016-11" db="EMBL/GenBank/DDBJ databases">
        <authorList>
            <person name="Jaros S."/>
            <person name="Januszkiewicz K."/>
            <person name="Wedrychowicz H."/>
        </authorList>
    </citation>
    <scope>NUCLEOTIDE SEQUENCE [LARGE SCALE GENOMIC DNA]</scope>
    <source>
        <strain evidence="15 16">DSM 21637</strain>
    </source>
</reference>
<evidence type="ECO:0000256" key="7">
    <source>
        <dbReference type="ARBA" id="ARBA00019397"/>
    </source>
</evidence>
<dbReference type="AlphaFoldDB" id="A0A1K1Y7E2"/>
<comment type="pathway">
    <text evidence="3">Carbohydrate metabolism; erythritol degradation.</text>
</comment>
<evidence type="ECO:0000256" key="5">
    <source>
        <dbReference type="ARBA" id="ARBA00011738"/>
    </source>
</evidence>
<dbReference type="EMBL" id="FPJW01000007">
    <property type="protein sequence ID" value="SFX57253.1"/>
    <property type="molecule type" value="Genomic_DNA"/>
</dbReference>
<dbReference type="InterPro" id="IPR013785">
    <property type="entry name" value="Aldolase_TIM"/>
</dbReference>
<accession>A0A1K1Y7E2</accession>
<keyword evidence="16" id="KW-1185">Reference proteome</keyword>
<dbReference type="RefSeq" id="WP_072326452.1">
    <property type="nucleotide sequence ID" value="NZ_FPJW01000007.1"/>
</dbReference>
<evidence type="ECO:0000256" key="4">
    <source>
        <dbReference type="ARBA" id="ARBA00007422"/>
    </source>
</evidence>
<dbReference type="GO" id="GO:0046166">
    <property type="term" value="P:glyceraldehyde-3-phosphate biosynthetic process"/>
    <property type="evidence" value="ECO:0007669"/>
    <property type="project" value="TreeGrafter"/>
</dbReference>
<dbReference type="STRING" id="1122209.SAMN02745752_02140"/>
<dbReference type="HAMAP" id="MF_00147_B">
    <property type="entry name" value="TIM_B"/>
    <property type="match status" value="1"/>
</dbReference>
<evidence type="ECO:0000256" key="12">
    <source>
        <dbReference type="ARBA" id="ARBA00055680"/>
    </source>
</evidence>
<proteinExistence type="inferred from homology"/>
<comment type="subunit">
    <text evidence="5 13 14">Homodimer.</text>
</comment>
<dbReference type="NCBIfam" id="TIGR00419">
    <property type="entry name" value="tim"/>
    <property type="match status" value="1"/>
</dbReference>
<comment type="pathway">
    <text evidence="2 13 14">Carbohydrate biosynthesis; gluconeogenesis.</text>
</comment>
<evidence type="ECO:0000256" key="6">
    <source>
        <dbReference type="ARBA" id="ARBA00011940"/>
    </source>
</evidence>
<dbReference type="Pfam" id="PF00121">
    <property type="entry name" value="TIM"/>
    <property type="match status" value="1"/>
</dbReference>
<gene>
    <name evidence="13" type="primary">tpiA</name>
    <name evidence="15" type="ORF">SAMN02745752_02140</name>
</gene>
<evidence type="ECO:0000313" key="15">
    <source>
        <dbReference type="EMBL" id="SFX57253.1"/>
    </source>
</evidence>
<dbReference type="InterPro" id="IPR035990">
    <property type="entry name" value="TIM_sf"/>
</dbReference>
<evidence type="ECO:0000256" key="2">
    <source>
        <dbReference type="ARBA" id="ARBA00004742"/>
    </source>
</evidence>
<feature type="binding site" evidence="13">
    <location>
        <position position="171"/>
    </location>
    <ligand>
        <name>substrate</name>
    </ligand>
</feature>
<dbReference type="EC" id="5.3.1.1" evidence="6 13"/>
<comment type="similarity">
    <text evidence="4 13 14">Belongs to the triosephosphate isomerase family.</text>
</comment>
<protein>
    <recommendedName>
        <fullName evidence="7 13">Triosephosphate isomerase</fullName>
        <shortName evidence="13">TIM</shortName>
        <shortName evidence="13">TPI</shortName>
        <ecNumber evidence="6 13">5.3.1.1</ecNumber>
    </recommendedName>
    <alternativeName>
        <fullName evidence="13">Triose-phosphate isomerase</fullName>
    </alternativeName>
</protein>
<dbReference type="OrthoDB" id="9809429at2"/>
<comment type="catalytic activity">
    <reaction evidence="1 13 14">
        <text>D-glyceraldehyde 3-phosphate = dihydroxyacetone phosphate</text>
        <dbReference type="Rhea" id="RHEA:18585"/>
        <dbReference type="ChEBI" id="CHEBI:57642"/>
        <dbReference type="ChEBI" id="CHEBI:59776"/>
        <dbReference type="EC" id="5.3.1.1"/>
    </reaction>
</comment>
<evidence type="ECO:0000256" key="13">
    <source>
        <dbReference type="HAMAP-Rule" id="MF_00147"/>
    </source>
</evidence>
<dbReference type="InterPro" id="IPR022896">
    <property type="entry name" value="TrioseP_Isoase_bac/euk"/>
</dbReference>
<dbReference type="PROSITE" id="PS00171">
    <property type="entry name" value="TIM_1"/>
    <property type="match status" value="1"/>
</dbReference>
<dbReference type="GO" id="GO:0006094">
    <property type="term" value="P:gluconeogenesis"/>
    <property type="evidence" value="ECO:0007669"/>
    <property type="project" value="UniProtKB-UniRule"/>
</dbReference>
<name>A0A1K1Y7E2_9GAMM</name>